<evidence type="ECO:0000259" key="2">
    <source>
        <dbReference type="Pfam" id="PF13472"/>
    </source>
</evidence>
<feature type="domain" description="SGNH hydrolase-type esterase" evidence="2">
    <location>
        <begin position="61"/>
        <end position="238"/>
    </location>
</feature>
<dbReference type="CDD" id="cd01836">
    <property type="entry name" value="FeeA_FeeB_like"/>
    <property type="match status" value="1"/>
</dbReference>
<evidence type="ECO:0000313" key="4">
    <source>
        <dbReference type="Proteomes" id="UP001241758"/>
    </source>
</evidence>
<organism evidence="3 4">
    <name type="scientific">Actinoplanes sandaracinus</name>
    <dbReference type="NCBI Taxonomy" id="3045177"/>
    <lineage>
        <taxon>Bacteria</taxon>
        <taxon>Bacillati</taxon>
        <taxon>Actinomycetota</taxon>
        <taxon>Actinomycetes</taxon>
        <taxon>Micromonosporales</taxon>
        <taxon>Micromonosporaceae</taxon>
        <taxon>Actinoplanes</taxon>
    </lineage>
</organism>
<dbReference type="InterPro" id="IPR036514">
    <property type="entry name" value="SGNH_hydro_sf"/>
</dbReference>
<dbReference type="InterPro" id="IPR013830">
    <property type="entry name" value="SGNH_hydro"/>
</dbReference>
<evidence type="ECO:0000256" key="1">
    <source>
        <dbReference type="SAM" id="MobiDB-lite"/>
    </source>
</evidence>
<comment type="caution">
    <text evidence="3">The sequence shown here is derived from an EMBL/GenBank/DDBJ whole genome shotgun (WGS) entry which is preliminary data.</text>
</comment>
<dbReference type="RefSeq" id="WP_282767447.1">
    <property type="nucleotide sequence ID" value="NZ_JASCTH010000066.1"/>
</dbReference>
<feature type="region of interest" description="Disordered" evidence="1">
    <location>
        <begin position="259"/>
        <end position="282"/>
    </location>
</feature>
<keyword evidence="3" id="KW-0378">Hydrolase</keyword>
<reference evidence="3 4" key="1">
    <citation type="submission" date="2023-05" db="EMBL/GenBank/DDBJ databases">
        <title>Actinoplanes sp. NEAU-A12 genome sequencing.</title>
        <authorList>
            <person name="Wang Z.-S."/>
        </authorList>
    </citation>
    <scope>NUCLEOTIDE SEQUENCE [LARGE SCALE GENOMIC DNA]</scope>
    <source>
        <strain evidence="3 4">NEAU-A12</strain>
    </source>
</reference>
<dbReference type="InterPro" id="IPR051532">
    <property type="entry name" value="Ester_Hydrolysis_Enzymes"/>
</dbReference>
<dbReference type="GO" id="GO:0016787">
    <property type="term" value="F:hydrolase activity"/>
    <property type="evidence" value="ECO:0007669"/>
    <property type="project" value="UniProtKB-KW"/>
</dbReference>
<feature type="compositionally biased region" description="Low complexity" evidence="1">
    <location>
        <begin position="263"/>
        <end position="275"/>
    </location>
</feature>
<dbReference type="Gene3D" id="3.40.50.1110">
    <property type="entry name" value="SGNH hydrolase"/>
    <property type="match status" value="1"/>
</dbReference>
<sequence>MTGLLGAVLGAVVAMAAGTVAVIVGQVRSVQRIIPVATQPPPRAEGLIGPRLPGPPLTMTVLGDSFAAGYGATRPRETLGVLLGTALARRARRPVRLHRPAFVGAMSSDLPHQVHAALHHAPDVAIIFVGGNDVTRFAPLRAAARHLGDAVGRLRAAGCLVIVGTCPDLKVLPPLRPPLRWLAALRSRRLAAAQTAAVEAAGGYPIPLAELLNPFFEADPVRMFGADSFHPSPEGYARAAAVSLPPLLAALRAEGVIPRPGTGLDQSSGSDGLGSRTRNSPA</sequence>
<evidence type="ECO:0000313" key="3">
    <source>
        <dbReference type="EMBL" id="MDI6105984.1"/>
    </source>
</evidence>
<accession>A0ABT6X1W3</accession>
<name>A0ABT6X1W3_9ACTN</name>
<proteinExistence type="predicted"/>
<keyword evidence="4" id="KW-1185">Reference proteome</keyword>
<dbReference type="SUPFAM" id="SSF52266">
    <property type="entry name" value="SGNH hydrolase"/>
    <property type="match status" value="1"/>
</dbReference>
<dbReference type="EMBL" id="JASCTH010000066">
    <property type="protein sequence ID" value="MDI6105984.1"/>
    <property type="molecule type" value="Genomic_DNA"/>
</dbReference>
<dbReference type="PANTHER" id="PTHR30383">
    <property type="entry name" value="THIOESTERASE 1/PROTEASE 1/LYSOPHOSPHOLIPASE L1"/>
    <property type="match status" value="1"/>
</dbReference>
<dbReference type="Pfam" id="PF13472">
    <property type="entry name" value="Lipase_GDSL_2"/>
    <property type="match status" value="1"/>
</dbReference>
<protein>
    <submittedName>
        <fullName evidence="3">SGNH/GDSL hydrolase family protein</fullName>
    </submittedName>
</protein>
<dbReference type="Proteomes" id="UP001241758">
    <property type="component" value="Unassembled WGS sequence"/>
</dbReference>
<gene>
    <name evidence="3" type="ORF">QLQ12_46180</name>
</gene>
<dbReference type="PANTHER" id="PTHR30383:SF5">
    <property type="entry name" value="SGNH HYDROLASE-TYPE ESTERASE DOMAIN-CONTAINING PROTEIN"/>
    <property type="match status" value="1"/>
</dbReference>